<feature type="domain" description="PAS" evidence="17">
    <location>
        <begin position="266"/>
        <end position="337"/>
    </location>
</feature>
<keyword evidence="16" id="KW-1133">Transmembrane helix</keyword>
<dbReference type="InterPro" id="IPR001610">
    <property type="entry name" value="PAC"/>
</dbReference>
<evidence type="ECO:0000256" key="9">
    <source>
        <dbReference type="ARBA" id="ARBA00022737"/>
    </source>
</evidence>
<keyword evidence="14" id="KW-0843">Virulence</keyword>
<evidence type="ECO:0000256" key="3">
    <source>
        <dbReference type="ARBA" id="ARBA00022543"/>
    </source>
</evidence>
<keyword evidence="13" id="KW-0157">Chromophore</keyword>
<dbReference type="CDD" id="cd00130">
    <property type="entry name" value="PAS"/>
    <property type="match status" value="1"/>
</dbReference>
<evidence type="ECO:0000256" key="6">
    <source>
        <dbReference type="ARBA" id="ARBA00022630"/>
    </source>
</evidence>
<keyword evidence="20" id="KW-1185">Reference proteome</keyword>
<dbReference type="InterPro" id="IPR036890">
    <property type="entry name" value="HATPase_C_sf"/>
</dbReference>
<proteinExistence type="predicted"/>
<protein>
    <recommendedName>
        <fullName evidence="2">histidine kinase</fullName>
        <ecNumber evidence="2">2.7.13.3</ecNumber>
    </recommendedName>
</protein>
<keyword evidence="16" id="KW-0812">Transmembrane</keyword>
<keyword evidence="10" id="KW-0547">Nucleotide-binding</keyword>
<dbReference type="Pfam" id="PF08448">
    <property type="entry name" value="PAS_4"/>
    <property type="match status" value="2"/>
</dbReference>
<keyword evidence="12" id="KW-0067">ATP-binding</keyword>
<evidence type="ECO:0000256" key="13">
    <source>
        <dbReference type="ARBA" id="ARBA00022991"/>
    </source>
</evidence>
<accession>A0ABU4PQX6</accession>
<reference evidence="19 20" key="1">
    <citation type="submission" date="2023-11" db="EMBL/GenBank/DDBJ databases">
        <title>MicrobeMod: A computational toolkit for identifying prokaryotic methylation and restriction-modification with nanopore sequencing.</title>
        <authorList>
            <person name="Crits-Christoph A."/>
            <person name="Kang S.C."/>
            <person name="Lee H."/>
            <person name="Ostrov N."/>
        </authorList>
    </citation>
    <scope>NUCLEOTIDE SEQUENCE [LARGE SCALE GENOMIC DNA]</scope>
    <source>
        <strain evidence="19 20">ATCC 14820</strain>
    </source>
</reference>
<feature type="domain" description="PAC" evidence="18">
    <location>
        <begin position="340"/>
        <end position="393"/>
    </location>
</feature>
<evidence type="ECO:0000256" key="12">
    <source>
        <dbReference type="ARBA" id="ARBA00022840"/>
    </source>
</evidence>
<evidence type="ECO:0000256" key="16">
    <source>
        <dbReference type="SAM" id="Phobius"/>
    </source>
</evidence>
<evidence type="ECO:0000256" key="1">
    <source>
        <dbReference type="ARBA" id="ARBA00000085"/>
    </source>
</evidence>
<dbReference type="SMART" id="SM00911">
    <property type="entry name" value="HWE_HK"/>
    <property type="match status" value="1"/>
</dbReference>
<evidence type="ECO:0000256" key="11">
    <source>
        <dbReference type="ARBA" id="ARBA00022777"/>
    </source>
</evidence>
<feature type="transmembrane region" description="Helical" evidence="16">
    <location>
        <begin position="100"/>
        <end position="120"/>
    </location>
</feature>
<evidence type="ECO:0000259" key="17">
    <source>
        <dbReference type="PROSITE" id="PS50112"/>
    </source>
</evidence>
<dbReference type="SUPFAM" id="SSF55785">
    <property type="entry name" value="PYP-like sensor domain (PAS domain)"/>
    <property type="match status" value="2"/>
</dbReference>
<dbReference type="InterPro" id="IPR013656">
    <property type="entry name" value="PAS_4"/>
</dbReference>
<evidence type="ECO:0000256" key="2">
    <source>
        <dbReference type="ARBA" id="ARBA00012438"/>
    </source>
</evidence>
<dbReference type="EMBL" id="JAWXXV010000002">
    <property type="protein sequence ID" value="MDX5986548.1"/>
    <property type="molecule type" value="Genomic_DNA"/>
</dbReference>
<evidence type="ECO:0000256" key="8">
    <source>
        <dbReference type="ARBA" id="ARBA00022679"/>
    </source>
</evidence>
<dbReference type="PROSITE" id="PS50112">
    <property type="entry name" value="PAS"/>
    <property type="match status" value="1"/>
</dbReference>
<gene>
    <name evidence="19" type="ORF">SIL82_20030</name>
</gene>
<evidence type="ECO:0000256" key="10">
    <source>
        <dbReference type="ARBA" id="ARBA00022741"/>
    </source>
</evidence>
<feature type="transmembrane region" description="Helical" evidence="16">
    <location>
        <begin position="52"/>
        <end position="80"/>
    </location>
</feature>
<dbReference type="EC" id="2.7.13.3" evidence="2"/>
<organism evidence="19 20">
    <name type="scientific">Sphingomonas echinoides</name>
    <dbReference type="NCBI Taxonomy" id="59803"/>
    <lineage>
        <taxon>Bacteria</taxon>
        <taxon>Pseudomonadati</taxon>
        <taxon>Pseudomonadota</taxon>
        <taxon>Alphaproteobacteria</taxon>
        <taxon>Sphingomonadales</taxon>
        <taxon>Sphingomonadaceae</taxon>
        <taxon>Sphingomonas</taxon>
    </lineage>
</organism>
<dbReference type="PROSITE" id="PS50113">
    <property type="entry name" value="PAC"/>
    <property type="match status" value="2"/>
</dbReference>
<dbReference type="PANTHER" id="PTHR41523">
    <property type="entry name" value="TWO-COMPONENT SYSTEM SENSOR PROTEIN"/>
    <property type="match status" value="1"/>
</dbReference>
<comment type="caution">
    <text evidence="19">The sequence shown here is derived from an EMBL/GenBank/DDBJ whole genome shotgun (WGS) entry which is preliminary data.</text>
</comment>
<feature type="domain" description="PAC" evidence="18">
    <location>
        <begin position="217"/>
        <end position="269"/>
    </location>
</feature>
<evidence type="ECO:0000256" key="7">
    <source>
        <dbReference type="ARBA" id="ARBA00022643"/>
    </source>
</evidence>
<keyword evidence="15" id="KW-0675">Receptor</keyword>
<keyword evidence="5" id="KW-0716">Sensory transduction</keyword>
<evidence type="ECO:0000256" key="5">
    <source>
        <dbReference type="ARBA" id="ARBA00022606"/>
    </source>
</evidence>
<keyword evidence="16" id="KW-0472">Membrane</keyword>
<sequence>MPNTKTLPFVDRLLSWSFRHPISTPARYAAATVLIVVVGLFRALVISSIVPWLLFIPVVLAIGLVLGRGSGVYAGVLAGVVAGLSIGNAREPLWLTDAQWIGSILFVLVAAGIAVFAAELRAAFARARRLTVEKDDALARFAEREAFLSGVLSSSTDCIKILDLDARLTFMSEGGQKVMEVSDFNAIAGCPWPDFWRDKGNDEARAAIAAAKAGQSRSFIGQAATMRGTVKWWHVAVSPIPGADGRPARILSVSRDISDLRASEEERDRFVRLVENSNDFVGMVRTDGTVFYINDAARRMVGLEGGADAGSLSIADFLMPEEAAKVANEVLPAVARDGHWAGEIDFRHFGTGEPIPALYSVFPITDADGALIGYGTVTRDFRERKRVENDMQLMNGELAHRLKNVLAVIQSVAQQTLRNAPDTETASHDLSARLAALGAATDVLTGKSWRSADLCELTKRALAPHGLIGRRILINGPSVTLKPEVTMAFALALHELATNASKYGALSNDNGTVALTWTVEGDDADARFALRWEERGGPEVSLPKRKGFGSTLIERSLRSYFRGQAATDYRPEGLVFQLEARLGDAAIVTGK</sequence>
<dbReference type="Gene3D" id="3.30.450.20">
    <property type="entry name" value="PAS domain"/>
    <property type="match status" value="2"/>
</dbReference>
<dbReference type="InterPro" id="IPR000700">
    <property type="entry name" value="PAS-assoc_C"/>
</dbReference>
<evidence type="ECO:0000313" key="20">
    <source>
        <dbReference type="Proteomes" id="UP001279660"/>
    </source>
</evidence>
<dbReference type="InterPro" id="IPR000014">
    <property type="entry name" value="PAS"/>
</dbReference>
<keyword evidence="6" id="KW-0285">Flavoprotein</keyword>
<keyword evidence="7" id="KW-0288">FMN</keyword>
<evidence type="ECO:0000259" key="18">
    <source>
        <dbReference type="PROSITE" id="PS50113"/>
    </source>
</evidence>
<keyword evidence="3" id="KW-0600">Photoreceptor protein</keyword>
<dbReference type="Gene3D" id="3.30.565.10">
    <property type="entry name" value="Histidine kinase-like ATPase, C-terminal domain"/>
    <property type="match status" value="1"/>
</dbReference>
<keyword evidence="8" id="KW-0808">Transferase</keyword>
<dbReference type="InterPro" id="IPR035965">
    <property type="entry name" value="PAS-like_dom_sf"/>
</dbReference>
<dbReference type="InterPro" id="IPR011102">
    <property type="entry name" value="Sig_transdc_His_kinase_HWE"/>
</dbReference>
<feature type="transmembrane region" description="Helical" evidence="16">
    <location>
        <begin position="26"/>
        <end position="45"/>
    </location>
</feature>
<dbReference type="RefSeq" id="WP_010409230.1">
    <property type="nucleotide sequence ID" value="NZ_JAWXXV010000002.1"/>
</dbReference>
<keyword evidence="11" id="KW-0418">Kinase</keyword>
<evidence type="ECO:0000256" key="4">
    <source>
        <dbReference type="ARBA" id="ARBA00022553"/>
    </source>
</evidence>
<dbReference type="SMART" id="SM00086">
    <property type="entry name" value="PAC"/>
    <property type="match status" value="2"/>
</dbReference>
<evidence type="ECO:0000256" key="14">
    <source>
        <dbReference type="ARBA" id="ARBA00023026"/>
    </source>
</evidence>
<dbReference type="NCBIfam" id="TIGR00229">
    <property type="entry name" value="sensory_box"/>
    <property type="match status" value="2"/>
</dbReference>
<keyword evidence="9" id="KW-0677">Repeat</keyword>
<name>A0ABU4PQX6_9SPHN</name>
<evidence type="ECO:0000313" key="19">
    <source>
        <dbReference type="EMBL" id="MDX5986548.1"/>
    </source>
</evidence>
<keyword evidence="4" id="KW-0597">Phosphoprotein</keyword>
<dbReference type="Proteomes" id="UP001279660">
    <property type="component" value="Unassembled WGS sequence"/>
</dbReference>
<comment type="catalytic activity">
    <reaction evidence="1">
        <text>ATP + protein L-histidine = ADP + protein N-phospho-L-histidine.</text>
        <dbReference type="EC" id="2.7.13.3"/>
    </reaction>
</comment>
<dbReference type="Pfam" id="PF07536">
    <property type="entry name" value="HWE_HK"/>
    <property type="match status" value="1"/>
</dbReference>
<dbReference type="PANTHER" id="PTHR41523:SF8">
    <property type="entry name" value="ETHYLENE RESPONSE SENSOR PROTEIN"/>
    <property type="match status" value="1"/>
</dbReference>
<evidence type="ECO:0000256" key="15">
    <source>
        <dbReference type="ARBA" id="ARBA00023170"/>
    </source>
</evidence>
<dbReference type="SMART" id="SM00091">
    <property type="entry name" value="PAS"/>
    <property type="match status" value="2"/>
</dbReference>